<feature type="non-terminal residue" evidence="1">
    <location>
        <position position="95"/>
    </location>
</feature>
<evidence type="ECO:0000313" key="1">
    <source>
        <dbReference type="EMBL" id="CAG8805739.1"/>
    </source>
</evidence>
<dbReference type="Proteomes" id="UP000789405">
    <property type="component" value="Unassembled WGS sequence"/>
</dbReference>
<dbReference type="AlphaFoldDB" id="A0A9N9PBT8"/>
<accession>A0A9N9PBT8</accession>
<organism evidence="1 2">
    <name type="scientific">Dentiscutata erythropus</name>
    <dbReference type="NCBI Taxonomy" id="1348616"/>
    <lineage>
        <taxon>Eukaryota</taxon>
        <taxon>Fungi</taxon>
        <taxon>Fungi incertae sedis</taxon>
        <taxon>Mucoromycota</taxon>
        <taxon>Glomeromycotina</taxon>
        <taxon>Glomeromycetes</taxon>
        <taxon>Diversisporales</taxon>
        <taxon>Gigasporaceae</taxon>
        <taxon>Dentiscutata</taxon>
    </lineage>
</organism>
<proteinExistence type="predicted"/>
<name>A0A9N9PBT8_9GLOM</name>
<gene>
    <name evidence="1" type="ORF">DERYTH_LOCUS24334</name>
</gene>
<keyword evidence="2" id="KW-1185">Reference proteome</keyword>
<sequence length="95" mass="10986">DVTLQECFIYNMFLMKCGLPSKIIRKFLHIADLHVDPYYLELSDPTSFCHHYSPNSILNIAGNIDLIVYTGDSVRHDKDKSFKRTEEQVLDGHGR</sequence>
<evidence type="ECO:0000313" key="2">
    <source>
        <dbReference type="Proteomes" id="UP000789405"/>
    </source>
</evidence>
<comment type="caution">
    <text evidence="1">The sequence shown here is derived from an EMBL/GenBank/DDBJ whole genome shotgun (WGS) entry which is preliminary data.</text>
</comment>
<feature type="non-terminal residue" evidence="1">
    <location>
        <position position="1"/>
    </location>
</feature>
<dbReference type="InterPro" id="IPR029052">
    <property type="entry name" value="Metallo-depent_PP-like"/>
</dbReference>
<reference evidence="1" key="1">
    <citation type="submission" date="2021-06" db="EMBL/GenBank/DDBJ databases">
        <authorList>
            <person name="Kallberg Y."/>
            <person name="Tangrot J."/>
            <person name="Rosling A."/>
        </authorList>
    </citation>
    <scope>NUCLEOTIDE SEQUENCE</scope>
    <source>
        <strain evidence="1">MA453B</strain>
    </source>
</reference>
<dbReference type="EMBL" id="CAJVPY010040429">
    <property type="protein sequence ID" value="CAG8805739.1"/>
    <property type="molecule type" value="Genomic_DNA"/>
</dbReference>
<dbReference type="SUPFAM" id="SSF56300">
    <property type="entry name" value="Metallo-dependent phosphatases"/>
    <property type="match status" value="1"/>
</dbReference>
<dbReference type="OrthoDB" id="348678at2759"/>
<protein>
    <submittedName>
        <fullName evidence="1">11433_t:CDS:1</fullName>
    </submittedName>
</protein>